<evidence type="ECO:0000256" key="2">
    <source>
        <dbReference type="ARBA" id="ARBA00022803"/>
    </source>
</evidence>
<accession>A0A1C1CDB9</accession>
<feature type="compositionally biased region" description="Low complexity" evidence="5">
    <location>
        <begin position="237"/>
        <end position="249"/>
    </location>
</feature>
<feature type="region of interest" description="Disordered" evidence="5">
    <location>
        <begin position="194"/>
        <end position="249"/>
    </location>
</feature>
<dbReference type="PROSITE" id="PS50005">
    <property type="entry name" value="TPR"/>
    <property type="match status" value="3"/>
</dbReference>
<proteinExistence type="predicted"/>
<dbReference type="Pfam" id="PF13424">
    <property type="entry name" value="TPR_12"/>
    <property type="match status" value="6"/>
</dbReference>
<keyword evidence="1" id="KW-0677">Repeat</keyword>
<dbReference type="VEuPathDB" id="FungiDB:G647_01218"/>
<dbReference type="SUPFAM" id="SSF81901">
    <property type="entry name" value="HCP-like"/>
    <property type="match status" value="1"/>
</dbReference>
<evidence type="ECO:0000256" key="1">
    <source>
        <dbReference type="ARBA" id="ARBA00022737"/>
    </source>
</evidence>
<keyword evidence="7" id="KW-1185">Reference proteome</keyword>
<dbReference type="PANTHER" id="PTHR45641">
    <property type="entry name" value="TETRATRICOPEPTIDE REPEAT PROTEIN (AFU_ORTHOLOGUE AFUA_6G03870)"/>
    <property type="match status" value="1"/>
</dbReference>
<feature type="repeat" description="TPR" evidence="3">
    <location>
        <begin position="805"/>
        <end position="838"/>
    </location>
</feature>
<reference evidence="7" key="1">
    <citation type="submission" date="2015-07" db="EMBL/GenBank/DDBJ databases">
        <authorList>
            <person name="Teixeira M.M."/>
            <person name="Souza R.C."/>
            <person name="Almeida L.G."/>
            <person name="Vicente V.A."/>
            <person name="de Hoog S."/>
            <person name="Bocca A.L."/>
            <person name="de Almeida S.R."/>
            <person name="Vasconcelos A.T."/>
            <person name="Felipe M.S."/>
        </authorList>
    </citation>
    <scope>NUCLEOTIDE SEQUENCE [LARGE SCALE GENOMIC DNA]</scope>
    <source>
        <strain evidence="7">KSF</strain>
    </source>
</reference>
<feature type="region of interest" description="Disordered" evidence="5">
    <location>
        <begin position="494"/>
        <end position="521"/>
    </location>
</feature>
<feature type="compositionally biased region" description="Polar residues" evidence="5">
    <location>
        <begin position="206"/>
        <end position="215"/>
    </location>
</feature>
<evidence type="ECO:0000256" key="5">
    <source>
        <dbReference type="SAM" id="MobiDB-lite"/>
    </source>
</evidence>
<evidence type="ECO:0000313" key="7">
    <source>
        <dbReference type="Proteomes" id="UP000094526"/>
    </source>
</evidence>
<dbReference type="eggNOG" id="KOG1840">
    <property type="taxonomic scope" value="Eukaryota"/>
</dbReference>
<feature type="coiled-coil region" evidence="4">
    <location>
        <begin position="1226"/>
        <end position="1260"/>
    </location>
</feature>
<sequence length="1290" mass="144285">MDPVSLTVSIFASVKTAAVITNAIQAVSSSDVSTGIENLSTEFKHTFDAVQRLKILAEEPGQFEGKEGLCEEALGVVADTHKTLTELRKRIEKLQPPERSKGTWRSLQIRTRYQWSERSVQTLLLRLQERRQALSSVSDTFARVQAGTIQSHAAAIRVTTDQIRAETTQLRAQIDGINAQFREALTRLREASLPPITANHTEADDSGTSATQTVTRDTDCDSDSAVDVRTPSHSRNASQSAASKPSAPAPLLKQKNISLLLKASSGHEIQLARKRYATTKAAEVARGVTQQQDQNLRSLVRSLAAAEAATKGLTSPEIASAALALGKAYRDAGLYEDALQVYKEALTAREAIFGATNSITLNIWDSIGHVHVIQSRWSDALACYQILLEGRMQDPKAGQGHPSTLTAATSVARMQQKLGHHDEAATQCANVLSAYASQNKSQSLPALAVRMQIAEIHQAQGKLDEAVIAYTALRDQTRNVKGGERLAEQADAAIRKIQEDKPEPTTETSDEESEPGDRSGIALCTKDAELINTCRRQLEELSAVLGRSHPDTLAKMYELAVAYSSADQHRNAIGWFQEVVTGRTKVFGPDHPLTLDATHHMAASYEELGDLDKALEHYHTSLMRREAKLGDDHPQTLSSVVAISMVYSARGDNNVARDLLLRAVDGYTRRYSADHNATLSAKYKLAEVYREKALLQRSLELHREVLDRRIATLGPNNAVTLNSERAVGNVYRRMKQFDMAITHLQRVLEGREKTFRRVHSLTTSVALDLASIYWSTDRPGNAVVYYQQAFEGIQHQEPNSRTAGLVTMSNIALCYYTLGDYAQALSWYRKMLTIQESEYGLTHEETIHTAERVARCCMEIEEWVTAIELFQRVIASKQKSLSASPSEWSFNLFQLALACFKKGMYNESLAWSRRILDLEDKIRPEERLATMRRMAVILSKQAKLEESLETYQKALDECKTSLGDDHWLAESMLSEMSELYLQIDGAPFVARDYQKTLDELQRRVNKDNYKSLKILYEFADVHLDQHRYQEALSLYTTVLEAVEKSSHRHETAFTNLCNACISDIATCHMKLFNTDLALSFLDRLICCGDDEYRLGALVRIGNTQEKQGEYVAAIETYKQLLDLETAKVGANHRDPLMSVRKIAALYSRVSRYQDALTWTNRALQGFQALGTDTQAETFETLDFLSSVYCHLGRFQDATRVQKEAMEGFARVRGPQHASTLKATLDLAEMYRALERKEEANQLYQRALSGYEARVKEVRDEGTTELGEEHRAVRELKGKIREISGHGSARY</sequence>
<name>A0A1C1CDB9_9EURO</name>
<dbReference type="SUPFAM" id="SSF48452">
    <property type="entry name" value="TPR-like"/>
    <property type="match status" value="4"/>
</dbReference>
<gene>
    <name evidence="6" type="ORF">CLCR_01788</name>
</gene>
<dbReference type="Gene3D" id="1.25.40.10">
    <property type="entry name" value="Tetratricopeptide repeat domain"/>
    <property type="match status" value="6"/>
</dbReference>
<dbReference type="AlphaFoldDB" id="A0A1C1CDB9"/>
<dbReference type="VEuPathDB" id="FungiDB:CLCR_01788"/>
<evidence type="ECO:0000256" key="3">
    <source>
        <dbReference type="PROSITE-ProRule" id="PRU00339"/>
    </source>
</evidence>
<organism evidence="6 7">
    <name type="scientific">Cladophialophora carrionii</name>
    <dbReference type="NCBI Taxonomy" id="86049"/>
    <lineage>
        <taxon>Eukaryota</taxon>
        <taxon>Fungi</taxon>
        <taxon>Dikarya</taxon>
        <taxon>Ascomycota</taxon>
        <taxon>Pezizomycotina</taxon>
        <taxon>Eurotiomycetes</taxon>
        <taxon>Chaetothyriomycetidae</taxon>
        <taxon>Chaetothyriales</taxon>
        <taxon>Herpotrichiellaceae</taxon>
        <taxon>Cladophialophora</taxon>
    </lineage>
</organism>
<feature type="compositionally biased region" description="Basic and acidic residues" evidence="5">
    <location>
        <begin position="494"/>
        <end position="504"/>
    </location>
</feature>
<feature type="repeat" description="TPR" evidence="3">
    <location>
        <begin position="319"/>
        <end position="352"/>
    </location>
</feature>
<evidence type="ECO:0000256" key="4">
    <source>
        <dbReference type="SAM" id="Coils"/>
    </source>
</evidence>
<dbReference type="EMBL" id="LGRB01000015">
    <property type="protein sequence ID" value="OCT46489.1"/>
    <property type="molecule type" value="Genomic_DNA"/>
</dbReference>
<dbReference type="Pfam" id="PF13374">
    <property type="entry name" value="TPR_10"/>
    <property type="match status" value="2"/>
</dbReference>
<dbReference type="InterPro" id="IPR019734">
    <property type="entry name" value="TPR_rpt"/>
</dbReference>
<protein>
    <submittedName>
        <fullName evidence="6">Uncharacterized protein</fullName>
    </submittedName>
</protein>
<dbReference type="PANTHER" id="PTHR45641:SF19">
    <property type="entry name" value="NEPHROCYSTIN-3"/>
    <property type="match status" value="1"/>
</dbReference>
<dbReference type="SMART" id="SM00028">
    <property type="entry name" value="TPR"/>
    <property type="match status" value="12"/>
</dbReference>
<feature type="repeat" description="TPR" evidence="3">
    <location>
        <begin position="1094"/>
        <end position="1127"/>
    </location>
</feature>
<dbReference type="OrthoDB" id="4160981at2759"/>
<keyword evidence="4" id="KW-0175">Coiled coil</keyword>
<keyword evidence="2 3" id="KW-0802">TPR repeat</keyword>
<comment type="caution">
    <text evidence="6">The sequence shown here is derived from an EMBL/GenBank/DDBJ whole genome shotgun (WGS) entry which is preliminary data.</text>
</comment>
<dbReference type="InterPro" id="IPR011990">
    <property type="entry name" value="TPR-like_helical_dom_sf"/>
</dbReference>
<dbReference type="Proteomes" id="UP000094526">
    <property type="component" value="Unassembled WGS sequence"/>
</dbReference>
<evidence type="ECO:0000313" key="6">
    <source>
        <dbReference type="EMBL" id="OCT46489.1"/>
    </source>
</evidence>
<dbReference type="STRING" id="86049.A0A1C1CDB9"/>